<dbReference type="Ensembl" id="ENSPSMT00000042442.1">
    <property type="protein sequence ID" value="ENSPSMP00000036840.1"/>
    <property type="gene ID" value="ENSPSMG00000025343.1"/>
</dbReference>
<name>A0A8C9AXZ6_PROSS</name>
<organism evidence="2 3">
    <name type="scientific">Prolemur simus</name>
    <name type="common">Greater bamboo lemur</name>
    <name type="synonym">Hapalemur simus</name>
    <dbReference type="NCBI Taxonomy" id="1328070"/>
    <lineage>
        <taxon>Eukaryota</taxon>
        <taxon>Metazoa</taxon>
        <taxon>Chordata</taxon>
        <taxon>Craniata</taxon>
        <taxon>Vertebrata</taxon>
        <taxon>Euteleostomi</taxon>
        <taxon>Mammalia</taxon>
        <taxon>Eutheria</taxon>
        <taxon>Euarchontoglires</taxon>
        <taxon>Primates</taxon>
        <taxon>Strepsirrhini</taxon>
        <taxon>Lemuriformes</taxon>
        <taxon>Lemuridae</taxon>
        <taxon>Prolemur</taxon>
    </lineage>
</organism>
<reference evidence="2" key="1">
    <citation type="submission" date="2025-08" db="UniProtKB">
        <authorList>
            <consortium name="Ensembl"/>
        </authorList>
    </citation>
    <scope>IDENTIFICATION</scope>
</reference>
<reference evidence="2" key="2">
    <citation type="submission" date="2025-09" db="UniProtKB">
        <authorList>
            <consortium name="Ensembl"/>
        </authorList>
    </citation>
    <scope>IDENTIFICATION</scope>
</reference>
<dbReference type="AlphaFoldDB" id="A0A8C9AXZ6"/>
<feature type="transmembrane region" description="Helical" evidence="1">
    <location>
        <begin position="187"/>
        <end position="208"/>
    </location>
</feature>
<sequence>MICPHCLPDLFSHLSPPFPPLCAHLGSHPSQGLCTCCSLCQENSFPRHPHGSFSPPSGLLVPTHVALLPVFADSFKSVPLLTFPETIQGIIQSDLNYSVILEWVTTMNPEAVLSWTLNGKICGTGEKLFIPRLSREPLGTYVRTATSSEEQLSSQPVTVMLPPIVDPTDVVEPIEPDPTLSLSGGPAIALLVAGILGGLVLMGAVGSLRVDRSRSGVRD</sequence>
<keyword evidence="1" id="KW-0812">Transmembrane</keyword>
<accession>A0A8C9AXZ6</accession>
<keyword evidence="1" id="KW-0472">Membrane</keyword>
<evidence type="ECO:0000313" key="3">
    <source>
        <dbReference type="Proteomes" id="UP000694414"/>
    </source>
</evidence>
<proteinExistence type="predicted"/>
<keyword evidence="1" id="KW-1133">Transmembrane helix</keyword>
<evidence type="ECO:0000256" key="1">
    <source>
        <dbReference type="SAM" id="Phobius"/>
    </source>
</evidence>
<evidence type="ECO:0000313" key="2">
    <source>
        <dbReference type="Ensembl" id="ENSPSMP00000036840.1"/>
    </source>
</evidence>
<keyword evidence="3" id="KW-1185">Reference proteome</keyword>
<protein>
    <submittedName>
        <fullName evidence="2">Uncharacterized protein</fullName>
    </submittedName>
</protein>
<dbReference type="GeneTree" id="ENSGT00390000015308"/>
<dbReference type="Proteomes" id="UP000694414">
    <property type="component" value="Unplaced"/>
</dbReference>